<dbReference type="Pfam" id="PF23598">
    <property type="entry name" value="LRR_14"/>
    <property type="match status" value="1"/>
</dbReference>
<evidence type="ECO:0000259" key="5">
    <source>
        <dbReference type="Pfam" id="PF23559"/>
    </source>
</evidence>
<dbReference type="InterPro" id="IPR044974">
    <property type="entry name" value="Disease_R_plants"/>
</dbReference>
<dbReference type="PRINTS" id="PR00364">
    <property type="entry name" value="DISEASERSIST"/>
</dbReference>
<dbReference type="InterPro" id="IPR055414">
    <property type="entry name" value="LRR_R13L4/SHOC2-like"/>
</dbReference>
<evidence type="ECO:0000259" key="6">
    <source>
        <dbReference type="Pfam" id="PF23598"/>
    </source>
</evidence>
<dbReference type="Gene3D" id="1.10.8.430">
    <property type="entry name" value="Helical domain of apoptotic protease-activating factors"/>
    <property type="match status" value="1"/>
</dbReference>
<evidence type="ECO:0000256" key="1">
    <source>
        <dbReference type="ARBA" id="ARBA00022737"/>
    </source>
</evidence>
<accession>A0ABU6Y3U0</accession>
<keyword evidence="1" id="KW-0677">Repeat</keyword>
<dbReference type="PANTHER" id="PTHR23155">
    <property type="entry name" value="DISEASE RESISTANCE PROTEIN RP"/>
    <property type="match status" value="1"/>
</dbReference>
<dbReference type="Gene3D" id="3.40.50.300">
    <property type="entry name" value="P-loop containing nucleotide triphosphate hydrolases"/>
    <property type="match status" value="1"/>
</dbReference>
<dbReference type="Gene3D" id="1.10.10.10">
    <property type="entry name" value="Winged helix-like DNA-binding domain superfamily/Winged helix DNA-binding domain"/>
    <property type="match status" value="1"/>
</dbReference>
<evidence type="ECO:0000256" key="3">
    <source>
        <dbReference type="SAM" id="MobiDB-lite"/>
    </source>
</evidence>
<dbReference type="InterPro" id="IPR027417">
    <property type="entry name" value="P-loop_NTPase"/>
</dbReference>
<name>A0ABU6Y3U0_9FABA</name>
<dbReference type="Proteomes" id="UP001341840">
    <property type="component" value="Unassembled WGS sequence"/>
</dbReference>
<dbReference type="Pfam" id="PF00931">
    <property type="entry name" value="NB-ARC"/>
    <property type="match status" value="1"/>
</dbReference>
<dbReference type="SUPFAM" id="SSF52058">
    <property type="entry name" value="L domain-like"/>
    <property type="match status" value="1"/>
</dbReference>
<dbReference type="Gene3D" id="3.80.10.10">
    <property type="entry name" value="Ribonuclease Inhibitor"/>
    <property type="match status" value="1"/>
</dbReference>
<dbReference type="InterPro" id="IPR042197">
    <property type="entry name" value="Apaf_helical"/>
</dbReference>
<evidence type="ECO:0000256" key="2">
    <source>
        <dbReference type="ARBA" id="ARBA00022821"/>
    </source>
</evidence>
<keyword evidence="8" id="KW-1185">Reference proteome</keyword>
<evidence type="ECO:0000259" key="4">
    <source>
        <dbReference type="Pfam" id="PF00931"/>
    </source>
</evidence>
<sequence>MLYEEDVKWIENKLAFLKALTDDHDQLFKEADKLKLRGSEFWVSEDLSGIHLWLSDGEIDWVDSTRKLVGDAEACINNYRKQSQSRFPYLYAILKSITIWDVLRQIDDVTVLVKHHLENKDKDAKDIYGSMEKSRLRNRSFLDQYAVAKSQKTAKTEDDKEDQKQGKPSTSIDELMKKSNDLFSGMEERRSIQLLLPLHAFTNELSQLQLETKTENVWKTKAKMLIAEAEVCISSYSQKVSFFGFMRKATATLKKCFNGIPIVGTILNYFNGYPGVRTIVKAYFNGIPFATTLFEEKMEHIINQFHDLLDTKSNWKFDLSDRDAMKSELPFQRTDDDEITSAVNSIRIKLDQSGSKQATMNSLYRDLEEMKKLLLDREETAVRKACLEQLKSISQEVDHSMSIFLQEEMNNPELQQILKAKDLLQKIVKNCYIERQNSLSCPAMKNVVRELVSKLTTSSSNLLTLSIVGMKGVGKKTLAEAIYYNKDVVNHFPIRVWVAEGAASKVKVLQMKQDGTIDQQMLSITEVRDHLKGKPGLIVLVNISKDAFDKYKKELISETEMTNGSRILLTTPSKNIASYADTCGAPHQIRLLTKEDSWTLFQKVTATVKLKKNSQEEKLARKVVARSGGLPLIIVSIGFLLSGKRSITENNLRSLLNQINHGHYKIPWLQAWENIKHELSETLSNCLYYMTLFPADFEIPVRRLVNLWIAEGLVKQSDNNQEMLEGKAEAHLEELNKCNMIQAVALKSNGKIKTCRLPSILREIILADRASHSQYSGTNVERRFAYRFDDRSLDANSANVFSKRNIPLSVFFFDKREGCKPGEHIGRILSTGIAKEQFKEIIVLDLERVFRPQLPDTLGKLIHLKYLGLRWTYLEELPLFIGKLENLETLDIKHTCIRVFPSFIWKMKRLKNLYLNQDYGSRLEGRPSRNLQQNLYRLWGLFINGRCPLLCEFQRLKNLGKLKLAFQLKAEEQKMLAKKIVQLNQLESLRLRSVNEMGAPEKLILEDISNLEKLSSLQLYGKLENCLRVNHLPENLIDLTLSASKLRDGQDPMQLLQSLQKLESLCLYADSYNGKSMLCNPDSFPKLLVLRFWNLRNLEQWDVKEGAMPSLKEFEARACEKLAVPRGLKFVSVQRRQEETIVLVNVSLPSQFLALRISEGFFSH</sequence>
<evidence type="ECO:0000313" key="7">
    <source>
        <dbReference type="EMBL" id="MED6203863.1"/>
    </source>
</evidence>
<dbReference type="SUPFAM" id="SSF52540">
    <property type="entry name" value="P-loop containing nucleoside triphosphate hydrolases"/>
    <property type="match status" value="1"/>
</dbReference>
<dbReference type="InterPro" id="IPR032675">
    <property type="entry name" value="LRR_dom_sf"/>
</dbReference>
<dbReference type="InterPro" id="IPR058922">
    <property type="entry name" value="WHD_DRP"/>
</dbReference>
<dbReference type="InterPro" id="IPR036388">
    <property type="entry name" value="WH-like_DNA-bd_sf"/>
</dbReference>
<protein>
    <submittedName>
        <fullName evidence="7">Uncharacterized protein</fullName>
    </submittedName>
</protein>
<feature type="compositionally biased region" description="Basic and acidic residues" evidence="3">
    <location>
        <begin position="154"/>
        <end position="165"/>
    </location>
</feature>
<feature type="domain" description="Disease resistance R13L4/SHOC-2-like LRR" evidence="6">
    <location>
        <begin position="836"/>
        <end position="1118"/>
    </location>
</feature>
<dbReference type="PANTHER" id="PTHR23155:SF955">
    <property type="entry name" value="AAA+ ATPASE DOMAIN-CONTAINING PROTEIN"/>
    <property type="match status" value="1"/>
</dbReference>
<feature type="domain" description="NB-ARC" evidence="4">
    <location>
        <begin position="446"/>
        <end position="607"/>
    </location>
</feature>
<reference evidence="7 8" key="1">
    <citation type="journal article" date="2023" name="Plants (Basel)">
        <title>Bridging the Gap: Combining Genomics and Transcriptomics Approaches to Understand Stylosanthes scabra, an Orphan Legume from the Brazilian Caatinga.</title>
        <authorList>
            <person name="Ferreira-Neto J.R.C."/>
            <person name="da Silva M.D."/>
            <person name="Binneck E."/>
            <person name="de Melo N.F."/>
            <person name="da Silva R.H."/>
            <person name="de Melo A.L.T.M."/>
            <person name="Pandolfi V."/>
            <person name="Bustamante F.O."/>
            <person name="Brasileiro-Vidal A.C."/>
            <person name="Benko-Iseppon A.M."/>
        </authorList>
    </citation>
    <scope>NUCLEOTIDE SEQUENCE [LARGE SCALE GENOMIC DNA]</scope>
    <source>
        <tissue evidence="7">Leaves</tissue>
    </source>
</reference>
<proteinExistence type="predicted"/>
<organism evidence="7 8">
    <name type="scientific">Stylosanthes scabra</name>
    <dbReference type="NCBI Taxonomy" id="79078"/>
    <lineage>
        <taxon>Eukaryota</taxon>
        <taxon>Viridiplantae</taxon>
        <taxon>Streptophyta</taxon>
        <taxon>Embryophyta</taxon>
        <taxon>Tracheophyta</taxon>
        <taxon>Spermatophyta</taxon>
        <taxon>Magnoliopsida</taxon>
        <taxon>eudicotyledons</taxon>
        <taxon>Gunneridae</taxon>
        <taxon>Pentapetalae</taxon>
        <taxon>rosids</taxon>
        <taxon>fabids</taxon>
        <taxon>Fabales</taxon>
        <taxon>Fabaceae</taxon>
        <taxon>Papilionoideae</taxon>
        <taxon>50 kb inversion clade</taxon>
        <taxon>dalbergioids sensu lato</taxon>
        <taxon>Dalbergieae</taxon>
        <taxon>Pterocarpus clade</taxon>
        <taxon>Stylosanthes</taxon>
    </lineage>
</organism>
<keyword evidence="2" id="KW-0611">Plant defense</keyword>
<feature type="region of interest" description="Disordered" evidence="3">
    <location>
        <begin position="152"/>
        <end position="171"/>
    </location>
</feature>
<feature type="domain" description="Disease resistance protein winged helix" evidence="5">
    <location>
        <begin position="692"/>
        <end position="765"/>
    </location>
</feature>
<dbReference type="EMBL" id="JASCZI010241662">
    <property type="protein sequence ID" value="MED6203863.1"/>
    <property type="molecule type" value="Genomic_DNA"/>
</dbReference>
<dbReference type="Pfam" id="PF23559">
    <property type="entry name" value="WHD_DRP"/>
    <property type="match status" value="1"/>
</dbReference>
<gene>
    <name evidence="7" type="ORF">PIB30_003602</name>
</gene>
<dbReference type="InterPro" id="IPR002182">
    <property type="entry name" value="NB-ARC"/>
</dbReference>
<evidence type="ECO:0000313" key="8">
    <source>
        <dbReference type="Proteomes" id="UP001341840"/>
    </source>
</evidence>
<comment type="caution">
    <text evidence="7">The sequence shown here is derived from an EMBL/GenBank/DDBJ whole genome shotgun (WGS) entry which is preliminary data.</text>
</comment>